<dbReference type="EMBL" id="JYDS01005492">
    <property type="protein sequence ID" value="KRY94380.1"/>
    <property type="molecule type" value="Genomic_DNA"/>
</dbReference>
<comment type="caution">
    <text evidence="1">The sequence shown here is derived from an EMBL/GenBank/DDBJ whole genome shotgun (WGS) entry which is preliminary data.</text>
</comment>
<feature type="non-terminal residue" evidence="1">
    <location>
        <position position="59"/>
    </location>
</feature>
<proteinExistence type="predicted"/>
<protein>
    <submittedName>
        <fullName evidence="1">Uncharacterized protein</fullName>
    </submittedName>
</protein>
<dbReference type="AlphaFoldDB" id="A0A0V1G8G0"/>
<organism evidence="1 2">
    <name type="scientific">Trichinella pseudospiralis</name>
    <name type="common">Parasitic roundworm</name>
    <dbReference type="NCBI Taxonomy" id="6337"/>
    <lineage>
        <taxon>Eukaryota</taxon>
        <taxon>Metazoa</taxon>
        <taxon>Ecdysozoa</taxon>
        <taxon>Nematoda</taxon>
        <taxon>Enoplea</taxon>
        <taxon>Dorylaimia</taxon>
        <taxon>Trichinellida</taxon>
        <taxon>Trichinellidae</taxon>
        <taxon>Trichinella</taxon>
    </lineage>
</organism>
<gene>
    <name evidence="1" type="ORF">T4B_6989</name>
</gene>
<name>A0A0V1G8G0_TRIPS</name>
<feature type="non-terminal residue" evidence="1">
    <location>
        <position position="1"/>
    </location>
</feature>
<evidence type="ECO:0000313" key="1">
    <source>
        <dbReference type="EMBL" id="KRY94380.1"/>
    </source>
</evidence>
<accession>A0A0V1G8G0</accession>
<evidence type="ECO:0000313" key="2">
    <source>
        <dbReference type="Proteomes" id="UP000054805"/>
    </source>
</evidence>
<keyword evidence="2" id="KW-1185">Reference proteome</keyword>
<dbReference type="Proteomes" id="UP000054805">
    <property type="component" value="Unassembled WGS sequence"/>
</dbReference>
<reference evidence="1 2" key="1">
    <citation type="submission" date="2015-01" db="EMBL/GenBank/DDBJ databases">
        <title>Evolution of Trichinella species and genotypes.</title>
        <authorList>
            <person name="Korhonen P.K."/>
            <person name="Edoardo P."/>
            <person name="Giuseppe L.R."/>
            <person name="Gasser R.B."/>
        </authorList>
    </citation>
    <scope>NUCLEOTIDE SEQUENCE [LARGE SCALE GENOMIC DNA]</scope>
    <source>
        <strain evidence="1">ISS588</strain>
    </source>
</reference>
<sequence length="59" mass="6734">LLTFSLAILQSVFPIYSNKVQQFCQARAALSQQLFVIARLPCRIQLFHQLVDNALIWGT</sequence>